<comment type="caution">
    <text evidence="2">The sequence shown here is derived from an EMBL/GenBank/DDBJ whole genome shotgun (WGS) entry which is preliminary data.</text>
</comment>
<organism evidence="2 3">
    <name type="scientific">Bdellovibrio bacteriovorus</name>
    <dbReference type="NCBI Taxonomy" id="959"/>
    <lineage>
        <taxon>Bacteria</taxon>
        <taxon>Pseudomonadati</taxon>
        <taxon>Bdellovibrionota</taxon>
        <taxon>Bdellovibrionia</taxon>
        <taxon>Bdellovibrionales</taxon>
        <taxon>Pseudobdellovibrionaceae</taxon>
        <taxon>Bdellovibrio</taxon>
    </lineage>
</organism>
<keyword evidence="1" id="KW-0472">Membrane</keyword>
<proteinExistence type="predicted"/>
<protein>
    <submittedName>
        <fullName evidence="2">Uncharacterized protein</fullName>
    </submittedName>
</protein>
<keyword evidence="3" id="KW-1185">Reference proteome</keyword>
<dbReference type="Proteomes" id="UP000075320">
    <property type="component" value="Unassembled WGS sequence"/>
</dbReference>
<feature type="transmembrane region" description="Helical" evidence="1">
    <location>
        <begin position="40"/>
        <end position="61"/>
    </location>
</feature>
<gene>
    <name evidence="2" type="ORF">AZI86_17205</name>
</gene>
<evidence type="ECO:0000313" key="3">
    <source>
        <dbReference type="Proteomes" id="UP000075320"/>
    </source>
</evidence>
<dbReference type="AlphaFoldDB" id="A0A150WER2"/>
<dbReference type="EMBL" id="LUKE01000006">
    <property type="protein sequence ID" value="KYG61450.1"/>
    <property type="molecule type" value="Genomic_DNA"/>
</dbReference>
<reference evidence="2 3" key="1">
    <citation type="submission" date="2016-03" db="EMBL/GenBank/DDBJ databases">
        <authorList>
            <person name="Ploux O."/>
        </authorList>
    </citation>
    <scope>NUCLEOTIDE SEQUENCE [LARGE SCALE GENOMIC DNA]</scope>
    <source>
        <strain evidence="2 3">R0</strain>
    </source>
</reference>
<keyword evidence="1" id="KW-1133">Transmembrane helix</keyword>
<evidence type="ECO:0000313" key="2">
    <source>
        <dbReference type="EMBL" id="KYG61450.1"/>
    </source>
</evidence>
<sequence>MSYNFYKVIHLLGLMLLFFGFGGLLVSMYARVELKKAARIMAYACHGVGLLFIFVSGFGLAARLGLVAGLPTWVQAKIGIWLLMGVGISLVKRKGYIGWPVAVLILGLGTTAAFIAVNKPWM</sequence>
<accession>A0A150WER2</accession>
<evidence type="ECO:0000256" key="1">
    <source>
        <dbReference type="SAM" id="Phobius"/>
    </source>
</evidence>
<dbReference type="OrthoDB" id="5517151at2"/>
<keyword evidence="1" id="KW-0812">Transmembrane</keyword>
<feature type="transmembrane region" description="Helical" evidence="1">
    <location>
        <begin position="98"/>
        <end position="117"/>
    </location>
</feature>
<feature type="transmembrane region" description="Helical" evidence="1">
    <location>
        <begin position="6"/>
        <end position="28"/>
    </location>
</feature>
<name>A0A150WER2_BDEBC</name>
<dbReference type="RefSeq" id="WP_061836532.1">
    <property type="nucleotide sequence ID" value="NZ_LUKE01000006.1"/>
</dbReference>
<feature type="transmembrane region" description="Helical" evidence="1">
    <location>
        <begin position="73"/>
        <end position="91"/>
    </location>
</feature>